<dbReference type="EMBL" id="LNXT01000012">
    <property type="protein sequence ID" value="KTC73865.1"/>
    <property type="molecule type" value="Genomic_DNA"/>
</dbReference>
<protein>
    <submittedName>
        <fullName evidence="2">5' DNA primase TraC</fullName>
    </submittedName>
</protein>
<dbReference type="Proteomes" id="UP000255066">
    <property type="component" value="Unassembled WGS sequence"/>
</dbReference>
<dbReference type="AlphaFoldDB" id="A0A378I781"/>
<evidence type="ECO:0000313" key="2">
    <source>
        <dbReference type="EMBL" id="STX30491.1"/>
    </source>
</evidence>
<dbReference type="Proteomes" id="UP000054735">
    <property type="component" value="Unassembled WGS sequence"/>
</dbReference>
<keyword evidence="3" id="KW-1185">Reference proteome</keyword>
<reference evidence="1 3" key="1">
    <citation type="submission" date="2015-11" db="EMBL/GenBank/DDBJ databases">
        <title>Genomic analysis of 38 Legionella species identifies large and diverse effector repertoires.</title>
        <authorList>
            <person name="Burstein D."/>
            <person name="Amaro F."/>
            <person name="Zusman T."/>
            <person name="Lifshitz Z."/>
            <person name="Cohen O."/>
            <person name="Gilbert J.A."/>
            <person name="Pupko T."/>
            <person name="Shuman H.A."/>
            <person name="Segal G."/>
        </authorList>
    </citation>
    <scope>NUCLEOTIDE SEQUENCE [LARGE SCALE GENOMIC DNA]</scope>
    <source>
        <strain evidence="1 3">CDC#1407-AL-14</strain>
    </source>
</reference>
<gene>
    <name evidence="1" type="ORF">Lbir_0921</name>
    <name evidence="2" type="ORF">NCTC12437_00246</name>
</gene>
<evidence type="ECO:0000313" key="4">
    <source>
        <dbReference type="Proteomes" id="UP000255066"/>
    </source>
</evidence>
<reference evidence="2 4" key="2">
    <citation type="submission" date="2018-06" db="EMBL/GenBank/DDBJ databases">
        <authorList>
            <consortium name="Pathogen Informatics"/>
            <person name="Doyle S."/>
        </authorList>
    </citation>
    <scope>NUCLEOTIDE SEQUENCE [LARGE SCALE GENOMIC DNA]</scope>
    <source>
        <strain evidence="2 4">NCTC12437</strain>
    </source>
</reference>
<dbReference type="InterPro" id="IPR025048">
    <property type="entry name" value="DUF3987"/>
</dbReference>
<dbReference type="Pfam" id="PF13148">
    <property type="entry name" value="DUF3987"/>
    <property type="match status" value="1"/>
</dbReference>
<dbReference type="STRING" id="28083.Lbir_0921"/>
<dbReference type="EMBL" id="UGNW01000001">
    <property type="protein sequence ID" value="STX30491.1"/>
    <property type="molecule type" value="Genomic_DNA"/>
</dbReference>
<accession>A0A378I781</accession>
<sequence>MDYKNIIVNDLVEQFRNEIRKYNLVPPEKIEPGRMYYFPGVGKANNNKDGWCKLLPNYKIGIFGDVSTKFEVLWTSNEDHGCIQEDKGKAVKAFLAKKSSSSVISSFEANQTNNAKDSIDSAKCADIKEDGNIFNSTYDKKKPIPLPDDIPPVKPLLPEMLPECIRDFIFDVAKRQQCPPDFVAVTALVSLSGLLGRKVLIRPKQKDNWTVTPNQWGAIIGRPSAMKSPSMKEALRPLLLFEAEAACQYKILQKEYEEEFQFNELEKQRNKNIAKKAIEQNRIAEARLALKMTDASEPPIRKRVIINDSSVEKLGELLNENPNGLVLARDELFGWLSKLLKEENQSERAFYLECFDGNGHFTYDRIGRGTIEIENCILSVIGGIQPVKLATLIRSAIQGTGDDGLVQRFQLAVWPDDIGIWKWIDREPDTLAKTKYFDAFERIRNRFSTSR</sequence>
<evidence type="ECO:0000313" key="1">
    <source>
        <dbReference type="EMBL" id="KTC73865.1"/>
    </source>
</evidence>
<dbReference type="OrthoDB" id="784829at2"/>
<organism evidence="2 4">
    <name type="scientific">Legionella birminghamensis</name>
    <dbReference type="NCBI Taxonomy" id="28083"/>
    <lineage>
        <taxon>Bacteria</taxon>
        <taxon>Pseudomonadati</taxon>
        <taxon>Pseudomonadota</taxon>
        <taxon>Gammaproteobacteria</taxon>
        <taxon>Legionellales</taxon>
        <taxon>Legionellaceae</taxon>
        <taxon>Legionella</taxon>
    </lineage>
</organism>
<evidence type="ECO:0000313" key="3">
    <source>
        <dbReference type="Proteomes" id="UP000054735"/>
    </source>
</evidence>
<name>A0A378I781_9GAMM</name>
<proteinExistence type="predicted"/>